<accession>A0ABU6UMP0</accession>
<reference evidence="2 3" key="1">
    <citation type="journal article" date="2023" name="Plants (Basel)">
        <title>Bridging the Gap: Combining Genomics and Transcriptomics Approaches to Understand Stylosanthes scabra, an Orphan Legume from the Brazilian Caatinga.</title>
        <authorList>
            <person name="Ferreira-Neto J.R.C."/>
            <person name="da Silva M.D."/>
            <person name="Binneck E."/>
            <person name="de Melo N.F."/>
            <person name="da Silva R.H."/>
            <person name="de Melo A.L.T.M."/>
            <person name="Pandolfi V."/>
            <person name="Bustamante F.O."/>
            <person name="Brasileiro-Vidal A.C."/>
            <person name="Benko-Iseppon A.M."/>
        </authorList>
    </citation>
    <scope>NUCLEOTIDE SEQUENCE [LARGE SCALE GENOMIC DNA]</scope>
    <source>
        <tissue evidence="2">Leaves</tissue>
    </source>
</reference>
<evidence type="ECO:0000256" key="1">
    <source>
        <dbReference type="SAM" id="MobiDB-lite"/>
    </source>
</evidence>
<feature type="compositionally biased region" description="Basic and acidic residues" evidence="1">
    <location>
        <begin position="39"/>
        <end position="51"/>
    </location>
</feature>
<feature type="region of interest" description="Disordered" evidence="1">
    <location>
        <begin position="1"/>
        <end position="51"/>
    </location>
</feature>
<keyword evidence="3" id="KW-1185">Reference proteome</keyword>
<dbReference type="EMBL" id="JASCZI010121541">
    <property type="protein sequence ID" value="MED6162164.1"/>
    <property type="molecule type" value="Genomic_DNA"/>
</dbReference>
<gene>
    <name evidence="2" type="ORF">PIB30_067731</name>
</gene>
<dbReference type="Proteomes" id="UP001341840">
    <property type="component" value="Unassembled WGS sequence"/>
</dbReference>
<name>A0ABU6UMP0_9FABA</name>
<comment type="caution">
    <text evidence="2">The sequence shown here is derived from an EMBL/GenBank/DDBJ whole genome shotgun (WGS) entry which is preliminary data.</text>
</comment>
<evidence type="ECO:0000313" key="2">
    <source>
        <dbReference type="EMBL" id="MED6162164.1"/>
    </source>
</evidence>
<organism evidence="2 3">
    <name type="scientific">Stylosanthes scabra</name>
    <dbReference type="NCBI Taxonomy" id="79078"/>
    <lineage>
        <taxon>Eukaryota</taxon>
        <taxon>Viridiplantae</taxon>
        <taxon>Streptophyta</taxon>
        <taxon>Embryophyta</taxon>
        <taxon>Tracheophyta</taxon>
        <taxon>Spermatophyta</taxon>
        <taxon>Magnoliopsida</taxon>
        <taxon>eudicotyledons</taxon>
        <taxon>Gunneridae</taxon>
        <taxon>Pentapetalae</taxon>
        <taxon>rosids</taxon>
        <taxon>fabids</taxon>
        <taxon>Fabales</taxon>
        <taxon>Fabaceae</taxon>
        <taxon>Papilionoideae</taxon>
        <taxon>50 kb inversion clade</taxon>
        <taxon>dalbergioids sensu lato</taxon>
        <taxon>Dalbergieae</taxon>
        <taxon>Pterocarpus clade</taxon>
        <taxon>Stylosanthes</taxon>
    </lineage>
</organism>
<protein>
    <submittedName>
        <fullName evidence="2">Uncharacterized protein</fullName>
    </submittedName>
</protein>
<proteinExistence type="predicted"/>
<evidence type="ECO:0000313" key="3">
    <source>
        <dbReference type="Proteomes" id="UP001341840"/>
    </source>
</evidence>
<feature type="compositionally biased region" description="Basic and acidic residues" evidence="1">
    <location>
        <begin position="15"/>
        <end position="28"/>
    </location>
</feature>
<sequence>MATVDLVNGSDDEGINIRDGEKRERNDAEIQDDDPCNNDARRESEKSWEED</sequence>